<dbReference type="GO" id="GO:0015385">
    <property type="term" value="F:sodium:proton antiporter activity"/>
    <property type="evidence" value="ECO:0007669"/>
    <property type="project" value="InterPro"/>
</dbReference>
<dbReference type="PANTHER" id="PTHR31382">
    <property type="entry name" value="NA(+)/H(+) ANTIPORTER"/>
    <property type="match status" value="1"/>
</dbReference>
<evidence type="ECO:0000256" key="1">
    <source>
        <dbReference type="ARBA" id="ARBA00004141"/>
    </source>
</evidence>
<keyword evidence="8" id="KW-1185">Reference proteome</keyword>
<proteinExistence type="predicted"/>
<dbReference type="STRING" id="765915.A0A1Y2H8I6"/>
<dbReference type="AlphaFoldDB" id="A0A1Y2H8I6"/>
<dbReference type="EMBL" id="MCFL01000072">
    <property type="protein sequence ID" value="ORZ30908.1"/>
    <property type="molecule type" value="Genomic_DNA"/>
</dbReference>
<feature type="transmembrane region" description="Helical" evidence="5">
    <location>
        <begin position="292"/>
        <end position="310"/>
    </location>
</feature>
<organism evidence="7 8">
    <name type="scientific">Catenaria anguillulae PL171</name>
    <dbReference type="NCBI Taxonomy" id="765915"/>
    <lineage>
        <taxon>Eukaryota</taxon>
        <taxon>Fungi</taxon>
        <taxon>Fungi incertae sedis</taxon>
        <taxon>Blastocladiomycota</taxon>
        <taxon>Blastocladiomycetes</taxon>
        <taxon>Blastocladiales</taxon>
        <taxon>Catenariaceae</taxon>
        <taxon>Catenaria</taxon>
    </lineage>
</organism>
<feature type="domain" description="Cation/H+ exchanger transmembrane" evidence="6">
    <location>
        <begin position="13"/>
        <end position="414"/>
    </location>
</feature>
<feature type="transmembrane region" description="Helical" evidence="5">
    <location>
        <begin position="21"/>
        <end position="41"/>
    </location>
</feature>
<dbReference type="InterPro" id="IPR004712">
    <property type="entry name" value="Na+/H+_antiporter_fungi"/>
</dbReference>
<keyword evidence="3 5" id="KW-1133">Transmembrane helix</keyword>
<dbReference type="GO" id="GO:0120029">
    <property type="term" value="P:proton export across plasma membrane"/>
    <property type="evidence" value="ECO:0007669"/>
    <property type="project" value="InterPro"/>
</dbReference>
<feature type="transmembrane region" description="Helical" evidence="5">
    <location>
        <begin position="194"/>
        <end position="218"/>
    </location>
</feature>
<dbReference type="PANTHER" id="PTHR31382:SF1">
    <property type="entry name" value="SODIUM ION_PROTON EXCHANGER (EUROFUNG)"/>
    <property type="match status" value="1"/>
</dbReference>
<evidence type="ECO:0000256" key="3">
    <source>
        <dbReference type="ARBA" id="ARBA00022989"/>
    </source>
</evidence>
<dbReference type="OrthoDB" id="2190219at2759"/>
<dbReference type="Pfam" id="PF00999">
    <property type="entry name" value="Na_H_Exchanger"/>
    <property type="match status" value="1"/>
</dbReference>
<dbReference type="InterPro" id="IPR006153">
    <property type="entry name" value="Cation/H_exchanger_TM"/>
</dbReference>
<dbReference type="GO" id="GO:0042391">
    <property type="term" value="P:regulation of membrane potential"/>
    <property type="evidence" value="ECO:0007669"/>
    <property type="project" value="InterPro"/>
</dbReference>
<reference evidence="7 8" key="1">
    <citation type="submission" date="2016-07" db="EMBL/GenBank/DDBJ databases">
        <title>Pervasive Adenine N6-methylation of Active Genes in Fungi.</title>
        <authorList>
            <consortium name="DOE Joint Genome Institute"/>
            <person name="Mondo S.J."/>
            <person name="Dannebaum R.O."/>
            <person name="Kuo R.C."/>
            <person name="Labutti K."/>
            <person name="Haridas S."/>
            <person name="Kuo A."/>
            <person name="Salamov A."/>
            <person name="Ahrendt S.R."/>
            <person name="Lipzen A."/>
            <person name="Sullivan W."/>
            <person name="Andreopoulos W.B."/>
            <person name="Clum A."/>
            <person name="Lindquist E."/>
            <person name="Daum C."/>
            <person name="Ramamoorthy G.K."/>
            <person name="Gryganskyi A."/>
            <person name="Culley D."/>
            <person name="Magnuson J.K."/>
            <person name="James T.Y."/>
            <person name="O'Malley M.A."/>
            <person name="Stajich J.E."/>
            <person name="Spatafora J.W."/>
            <person name="Visel A."/>
            <person name="Grigoriev I.V."/>
        </authorList>
    </citation>
    <scope>NUCLEOTIDE SEQUENCE [LARGE SCALE GENOMIC DNA]</scope>
    <source>
        <strain evidence="7 8">PL171</strain>
    </source>
</reference>
<evidence type="ECO:0000256" key="5">
    <source>
        <dbReference type="SAM" id="Phobius"/>
    </source>
</evidence>
<keyword evidence="4 5" id="KW-0472">Membrane</keyword>
<dbReference type="GO" id="GO:0036376">
    <property type="term" value="P:sodium ion export across plasma membrane"/>
    <property type="evidence" value="ECO:0007669"/>
    <property type="project" value="InterPro"/>
</dbReference>
<evidence type="ECO:0000256" key="2">
    <source>
        <dbReference type="ARBA" id="ARBA00022692"/>
    </source>
</evidence>
<feature type="transmembrane region" description="Helical" evidence="5">
    <location>
        <begin position="393"/>
        <end position="413"/>
    </location>
</feature>
<feature type="transmembrane region" description="Helical" evidence="5">
    <location>
        <begin position="61"/>
        <end position="81"/>
    </location>
</feature>
<gene>
    <name evidence="7" type="ORF">BCR44DRAFT_39056</name>
</gene>
<name>A0A1Y2H8I6_9FUNG</name>
<feature type="transmembrane region" description="Helical" evidence="5">
    <location>
        <begin position="88"/>
        <end position="110"/>
    </location>
</feature>
<evidence type="ECO:0000313" key="8">
    <source>
        <dbReference type="Proteomes" id="UP000193411"/>
    </source>
</evidence>
<feature type="transmembrane region" description="Helical" evidence="5">
    <location>
        <begin position="357"/>
        <end position="381"/>
    </location>
</feature>
<evidence type="ECO:0000256" key="4">
    <source>
        <dbReference type="ARBA" id="ARBA00023136"/>
    </source>
</evidence>
<dbReference type="GO" id="GO:0005886">
    <property type="term" value="C:plasma membrane"/>
    <property type="evidence" value="ECO:0007669"/>
    <property type="project" value="InterPro"/>
</dbReference>
<evidence type="ECO:0000313" key="7">
    <source>
        <dbReference type="EMBL" id="ORZ30908.1"/>
    </source>
</evidence>
<feature type="transmembrane region" description="Helical" evidence="5">
    <location>
        <begin position="322"/>
        <end position="345"/>
    </location>
</feature>
<protein>
    <submittedName>
        <fullName evidence="7">Cation/H+ exchanger</fullName>
    </submittedName>
</protein>
<comment type="subcellular location">
    <subcellularLocation>
        <location evidence="1">Membrane</location>
        <topology evidence="1">Multi-pass membrane protein</topology>
    </subcellularLocation>
</comment>
<keyword evidence="2 5" id="KW-0812">Transmembrane</keyword>
<comment type="caution">
    <text evidence="7">The sequence shown here is derived from an EMBL/GenBank/DDBJ whole genome shotgun (WGS) entry which is preliminary data.</text>
</comment>
<accession>A0A1Y2H8I6</accession>
<dbReference type="Proteomes" id="UP000193411">
    <property type="component" value="Unassembled WGS sequence"/>
</dbReference>
<sequence>MFATATYLTFFLLSHLLKRHLWINQVLWCTAIGVCLGPYAFAWVQPRTDGMFHVIHLQEAARYAIAIQVVASAMALPRGWFRRHWKEVAWLVGPIMLVTSAFVWGVAVGLFSHTGGVHWPEILALAAALAPPDPVVVGTLVRGKFAQAHVAEPLRNLLNAESSVGSGIAYVYFRLALMLSIHHDESVGRAFAIWGWRCVAAEALGAVVAGLVLGYLLATVSNVSRKWDWMDQDDEMMVMMPAMALTLNAVDGYGGDGAMAVFVMGTMVNEWGGDTTTVAEHHEHTTDTMDSLGLALFFVYFGATSVQWSVLPRYGIAKLVGFSLLVTLARRLIIIPLVAHWLLPSQRYSDQQGTERWFLNAVMLAVYAPVGAATVFMSAMFYLETGQREVLDISTFVVLVSIVLFGVLSVPVAKAKQRWEKKVAGVEQAIRSDSLTGSRSV</sequence>
<evidence type="ECO:0000259" key="6">
    <source>
        <dbReference type="Pfam" id="PF00999"/>
    </source>
</evidence>